<sequence length="721" mass="83215">MKHPVIENQKSTSRRMPVEELPLECLQVIIAHLLYDNDTRSLSTLLRVSKHFCAATLPILYSNPFRRELHRTTSKSNETPPTSVIKLVNLLLCCAESGAVTGLLKELYIQNPEYDQTATYDIGIEPPSSGINYLRFLQHFYSAEPDLSSSFLFHNHYIYDKVTSTDFLDRLGLKSRYFAQELEIEHNPYRPQDVYLLQYLAIDLRVQLTWAICSSVLENIRSLVIPLSDICRYNAVVHRFKNLVHVTFKLDKKLKYSDFFQMNLQETDPQRYADLQRERVQSLEAMVQFVKSHVSLFPHQLQCANCPDNNNWQGNPQKCPELYQAQLQEYLPSLDKPRVLDKNNWAQFLAKDETTDLSQVEIIRAPCSDPNRWFLSLWQKQSKFLERCRNLKELEMVSLGSETFAWAANESYNMSRWNHSRNHSSLSSALKEFLPAPPTQSPHPPVPLEHLLLWSYWAPIQSEINDIFDAFSDTLVTLIVRDVNQLAINTSSPQQLTEGSLSRVELGSLHYAIPRRLRKMIVVLPKQEIVLPEHHGASYSSLEYLEIEDGVSRYSCNSVLPDGAPINWRLVKSVWANKSIKLLGRPALCFQPRTLYHTPSLRVLHLGTKLVHGRGYIPPVKDILRYEFDSMDQETMGSRDRADDNRLFIEAIARGEGIRPERLGQSGSKRPYWSWDWDLPNLQTLQLTSEFAWRFKFKMLAGCPNLENLVLNMATVGDNDM</sequence>
<evidence type="ECO:0000313" key="1">
    <source>
        <dbReference type="EMBL" id="KAG0019248.1"/>
    </source>
</evidence>
<organism evidence="1 2">
    <name type="scientific">Entomortierella chlamydospora</name>
    <dbReference type="NCBI Taxonomy" id="101097"/>
    <lineage>
        <taxon>Eukaryota</taxon>
        <taxon>Fungi</taxon>
        <taxon>Fungi incertae sedis</taxon>
        <taxon>Mucoromycota</taxon>
        <taxon>Mortierellomycotina</taxon>
        <taxon>Mortierellomycetes</taxon>
        <taxon>Mortierellales</taxon>
        <taxon>Mortierellaceae</taxon>
        <taxon>Entomortierella</taxon>
    </lineage>
</organism>
<proteinExistence type="predicted"/>
<protein>
    <submittedName>
        <fullName evidence="1">Uncharacterized protein</fullName>
    </submittedName>
</protein>
<evidence type="ECO:0000313" key="2">
    <source>
        <dbReference type="Proteomes" id="UP000703661"/>
    </source>
</evidence>
<comment type="caution">
    <text evidence="1">The sequence shown here is derived from an EMBL/GenBank/DDBJ whole genome shotgun (WGS) entry which is preliminary data.</text>
</comment>
<accession>A0A9P6T215</accession>
<feature type="non-terminal residue" evidence="1">
    <location>
        <position position="721"/>
    </location>
</feature>
<gene>
    <name evidence="1" type="ORF">BGZ80_006102</name>
</gene>
<name>A0A9P6T215_9FUNG</name>
<dbReference type="AlphaFoldDB" id="A0A9P6T215"/>
<dbReference type="Proteomes" id="UP000703661">
    <property type="component" value="Unassembled WGS sequence"/>
</dbReference>
<keyword evidence="2" id="KW-1185">Reference proteome</keyword>
<reference evidence="1" key="1">
    <citation type="journal article" date="2020" name="Fungal Divers.">
        <title>Resolving the Mortierellaceae phylogeny through synthesis of multi-gene phylogenetics and phylogenomics.</title>
        <authorList>
            <person name="Vandepol N."/>
            <person name="Liber J."/>
            <person name="Desiro A."/>
            <person name="Na H."/>
            <person name="Kennedy M."/>
            <person name="Barry K."/>
            <person name="Grigoriev I.V."/>
            <person name="Miller A.N."/>
            <person name="O'Donnell K."/>
            <person name="Stajich J.E."/>
            <person name="Bonito G."/>
        </authorList>
    </citation>
    <scope>NUCLEOTIDE SEQUENCE</scope>
    <source>
        <strain evidence="1">NRRL 2769</strain>
    </source>
</reference>
<dbReference type="EMBL" id="JAAAID010000300">
    <property type="protein sequence ID" value="KAG0019248.1"/>
    <property type="molecule type" value="Genomic_DNA"/>
</dbReference>